<protein>
    <recommendedName>
        <fullName evidence="3">Peptidase S74 domain-containing protein</fullName>
    </recommendedName>
</protein>
<evidence type="ECO:0000313" key="1">
    <source>
        <dbReference type="EMBL" id="APE42806.1"/>
    </source>
</evidence>
<accession>A0A1J0WF83</accession>
<dbReference type="EMBL" id="CP018076">
    <property type="protein sequence ID" value="APE42806.1"/>
    <property type="molecule type" value="Genomic_DNA"/>
</dbReference>
<dbReference type="STRING" id="1917485.BOO69_04750"/>
<name>A0A1J0WF83_9RHOB</name>
<keyword evidence="2" id="KW-1185">Reference proteome</keyword>
<reference evidence="1 2" key="1">
    <citation type="submission" date="2016-11" db="EMBL/GenBank/DDBJ databases">
        <title>Complete genome sequence of Sulfitobacter sp. AM1-D1, a toxic bacteria associated with marine dinoflagellate Alexandrium minutum in East China Sea.</title>
        <authorList>
            <person name="Yang Q."/>
            <person name="Zhang X."/>
            <person name="Tian X."/>
        </authorList>
    </citation>
    <scope>NUCLEOTIDE SEQUENCE [LARGE SCALE GENOMIC DNA]</scope>
    <source>
        <strain evidence="1 2">AM1-D1</strain>
    </source>
</reference>
<evidence type="ECO:0008006" key="3">
    <source>
        <dbReference type="Google" id="ProtNLM"/>
    </source>
</evidence>
<dbReference type="Proteomes" id="UP000181897">
    <property type="component" value="Chromosome"/>
</dbReference>
<proteinExistence type="predicted"/>
<dbReference type="AlphaFoldDB" id="A0A1J0WF83"/>
<sequence>MMGAIVPLMMTSLPAHAQLIDIDLDLGALLGAGLCIGGGCNDDFESPNDELTLSGTDVSILFDDTSVAPAARNDWRIVINEPGSTGQDFFAINDVTGGQQPFRIMGGTPSNAFMLAASGNVGFGTQFPQRDLHVTATDSPSIRLEQTSGGPGAQVWDVVANEENFVIVDTTSAQVPYKIEAAAPTNSLVITETGNVGFGVGEPAEKLHILTTAPDTDSFALFDAQGSGSDSAFRIRQNGIIPTTWEFRNQQSSGRLNVGIAGGNTPFKIDNLANNNLLRLGSDTETDVVRVTGRLVVNDVTVAVPDYVFKDDYVLRPLAEVKAFIEENSHLPEVPSEKDIAAGGVDMTGMQMALLKKVEELTLYTLQQEEAISAQMARNDALRDRLAKVEAKLAE</sequence>
<organism evidence="1 2">
    <name type="scientific">Sulfitobacter alexandrii</name>
    <dbReference type="NCBI Taxonomy" id="1917485"/>
    <lineage>
        <taxon>Bacteria</taxon>
        <taxon>Pseudomonadati</taxon>
        <taxon>Pseudomonadota</taxon>
        <taxon>Alphaproteobacteria</taxon>
        <taxon>Rhodobacterales</taxon>
        <taxon>Roseobacteraceae</taxon>
        <taxon>Sulfitobacter</taxon>
    </lineage>
</organism>
<dbReference type="KEGG" id="suam:BOO69_04750"/>
<gene>
    <name evidence="1" type="ORF">BOO69_04750</name>
</gene>
<evidence type="ECO:0000313" key="2">
    <source>
        <dbReference type="Proteomes" id="UP000181897"/>
    </source>
</evidence>